<dbReference type="Proteomes" id="UP001151699">
    <property type="component" value="Chromosome B"/>
</dbReference>
<reference evidence="1" key="1">
    <citation type="submission" date="2022-07" db="EMBL/GenBank/DDBJ databases">
        <authorList>
            <person name="Trinca V."/>
            <person name="Uliana J.V.C."/>
            <person name="Torres T.T."/>
            <person name="Ward R.J."/>
            <person name="Monesi N."/>
        </authorList>
    </citation>
    <scope>NUCLEOTIDE SEQUENCE</scope>
    <source>
        <strain evidence="1">HSMRA1968</strain>
        <tissue evidence="1">Whole embryos</tissue>
    </source>
</reference>
<gene>
    <name evidence="1" type="ORF">Bhyg_05587</name>
</gene>
<name>A0A9Q0N0I9_9DIPT</name>
<comment type="caution">
    <text evidence="1">The sequence shown here is derived from an EMBL/GenBank/DDBJ whole genome shotgun (WGS) entry which is preliminary data.</text>
</comment>
<proteinExistence type="predicted"/>
<sequence>MHTAIALEQRCLITFIPPNSPEFLLARELPIGK</sequence>
<evidence type="ECO:0000313" key="1">
    <source>
        <dbReference type="EMBL" id="KAJ6640656.1"/>
    </source>
</evidence>
<organism evidence="1 2">
    <name type="scientific">Pseudolycoriella hygida</name>
    <dbReference type="NCBI Taxonomy" id="35572"/>
    <lineage>
        <taxon>Eukaryota</taxon>
        <taxon>Metazoa</taxon>
        <taxon>Ecdysozoa</taxon>
        <taxon>Arthropoda</taxon>
        <taxon>Hexapoda</taxon>
        <taxon>Insecta</taxon>
        <taxon>Pterygota</taxon>
        <taxon>Neoptera</taxon>
        <taxon>Endopterygota</taxon>
        <taxon>Diptera</taxon>
        <taxon>Nematocera</taxon>
        <taxon>Sciaroidea</taxon>
        <taxon>Sciaridae</taxon>
        <taxon>Pseudolycoriella</taxon>
    </lineage>
</organism>
<evidence type="ECO:0000313" key="2">
    <source>
        <dbReference type="Proteomes" id="UP001151699"/>
    </source>
</evidence>
<dbReference type="EMBL" id="WJQU01000002">
    <property type="protein sequence ID" value="KAJ6640656.1"/>
    <property type="molecule type" value="Genomic_DNA"/>
</dbReference>
<keyword evidence="2" id="KW-1185">Reference proteome</keyword>
<dbReference type="AlphaFoldDB" id="A0A9Q0N0I9"/>
<accession>A0A9Q0N0I9</accession>
<protein>
    <submittedName>
        <fullName evidence="1">Uncharacterized protein</fullName>
    </submittedName>
</protein>